<keyword evidence="4" id="KW-1185">Reference proteome</keyword>
<reference evidence="3 4" key="1">
    <citation type="submission" date="2017-11" db="EMBL/GenBank/DDBJ databases">
        <title>Genome sequence and genome mining of multiple bioactive secondary metabolites from a deep sea-derived Bacillus siamensis SCSIO 05746.</title>
        <authorList>
            <person name="Pan H.-Q."/>
            <person name="Ju J.-H."/>
        </authorList>
    </citation>
    <scope>NUCLEOTIDE SEQUENCE [LARGE SCALE GENOMIC DNA]</scope>
    <source>
        <strain evidence="3 4">SCSIO 05746</strain>
    </source>
</reference>
<dbReference type="Pfam" id="PF14729">
    <property type="entry name" value="DUF4467"/>
    <property type="match status" value="1"/>
</dbReference>
<organism evidence="3 4">
    <name type="scientific">Bacillus siamensis</name>
    <dbReference type="NCBI Taxonomy" id="659243"/>
    <lineage>
        <taxon>Bacteria</taxon>
        <taxon>Bacillati</taxon>
        <taxon>Bacillota</taxon>
        <taxon>Bacilli</taxon>
        <taxon>Bacillales</taxon>
        <taxon>Bacillaceae</taxon>
        <taxon>Bacillus</taxon>
        <taxon>Bacillus amyloliquefaciens group</taxon>
    </lineage>
</organism>
<dbReference type="RefSeq" id="WP_060963519.1">
    <property type="nucleotide sequence ID" value="NZ_CP025001.1"/>
</dbReference>
<dbReference type="EMBL" id="CP025001">
    <property type="protein sequence ID" value="AUJ78819.1"/>
    <property type="molecule type" value="Genomic_DNA"/>
</dbReference>
<gene>
    <name evidence="3" type="ORF">CWD84_19430</name>
</gene>
<name>A0AAI8HRH8_9BACI</name>
<keyword evidence="1" id="KW-0732">Signal</keyword>
<evidence type="ECO:0000256" key="1">
    <source>
        <dbReference type="SAM" id="SignalP"/>
    </source>
</evidence>
<dbReference type="KEGG" id="bsia:CWD84_19430"/>
<evidence type="ECO:0000313" key="3">
    <source>
        <dbReference type="EMBL" id="AUJ78819.1"/>
    </source>
</evidence>
<keyword evidence="3" id="KW-0449">Lipoprotein</keyword>
<evidence type="ECO:0000313" key="4">
    <source>
        <dbReference type="Proteomes" id="UP000234366"/>
    </source>
</evidence>
<dbReference type="InterPro" id="IPR028075">
    <property type="entry name" value="DUF4467"/>
</dbReference>
<dbReference type="PROSITE" id="PS51257">
    <property type="entry name" value="PROKAR_LIPOPROTEIN"/>
    <property type="match status" value="1"/>
</dbReference>
<protein>
    <submittedName>
        <fullName evidence="3">Cystatin-like fold lipoprotein</fullName>
    </submittedName>
</protein>
<feature type="chain" id="PRO_5042596302" evidence="1">
    <location>
        <begin position="28"/>
        <end position="128"/>
    </location>
</feature>
<evidence type="ECO:0000259" key="2">
    <source>
        <dbReference type="Pfam" id="PF14729"/>
    </source>
</evidence>
<dbReference type="AlphaFoldDB" id="A0AAI8HRH8"/>
<proteinExistence type="predicted"/>
<feature type="signal peptide" evidence="1">
    <location>
        <begin position="1"/>
        <end position="27"/>
    </location>
</feature>
<sequence length="128" mass="14901">MKNLFIFLNIFALLLLTACGGSKYDNAINEVIKQKKKARKEMRAASDEYKRDNAIIRVYDDGKYIQLAFYQPEESSRKLTTYSYYEKLGDSFEEMAHMPGDGDGDRLDLYKKTPDYEEVKGKETKLEE</sequence>
<feature type="domain" description="DUF4467" evidence="2">
    <location>
        <begin position="24"/>
        <end position="120"/>
    </location>
</feature>
<dbReference type="Gene3D" id="3.10.450.560">
    <property type="match status" value="1"/>
</dbReference>
<dbReference type="Proteomes" id="UP000234366">
    <property type="component" value="Chromosome"/>
</dbReference>
<accession>A0AAI8HRH8</accession>